<dbReference type="EMBL" id="FZPH01000003">
    <property type="protein sequence ID" value="SNT18016.1"/>
    <property type="molecule type" value="Genomic_DNA"/>
</dbReference>
<name>A0A239KI12_9ACTN</name>
<keyword evidence="3" id="KW-1185">Reference proteome</keyword>
<organism evidence="2 3">
    <name type="scientific">Asanoa hainanensis</name>
    <dbReference type="NCBI Taxonomy" id="560556"/>
    <lineage>
        <taxon>Bacteria</taxon>
        <taxon>Bacillati</taxon>
        <taxon>Actinomycetota</taxon>
        <taxon>Actinomycetes</taxon>
        <taxon>Micromonosporales</taxon>
        <taxon>Micromonosporaceae</taxon>
        <taxon>Asanoa</taxon>
    </lineage>
</organism>
<dbReference type="PROSITE" id="PS51257">
    <property type="entry name" value="PROKAR_LIPOPROTEIN"/>
    <property type="match status" value="1"/>
</dbReference>
<feature type="compositionally biased region" description="Pro residues" evidence="1">
    <location>
        <begin position="55"/>
        <end position="65"/>
    </location>
</feature>
<dbReference type="Proteomes" id="UP000198362">
    <property type="component" value="Unassembled WGS sequence"/>
</dbReference>
<gene>
    <name evidence="2" type="ORF">SAMN05421812_103570</name>
</gene>
<sequence length="173" mass="18005">MPRGTLPAMRLRGVLQVGLVITAGALALGCTSTVDRQVAGPASTATPQSAAATAPPSPAAEPTAPPSAAAEPTATSVPGTEMTPPADRTVCGRVRTATNDYSRSYDNAVQSDKEMVGRKWSGFILERAKEARDSKLKADLVKVANEVASWRPGQPDLRAYTSLLNSACARWGA</sequence>
<accession>A0A239KI12</accession>
<evidence type="ECO:0008006" key="4">
    <source>
        <dbReference type="Google" id="ProtNLM"/>
    </source>
</evidence>
<evidence type="ECO:0000313" key="2">
    <source>
        <dbReference type="EMBL" id="SNT18016.1"/>
    </source>
</evidence>
<feature type="region of interest" description="Disordered" evidence="1">
    <location>
        <begin position="39"/>
        <end position="87"/>
    </location>
</feature>
<reference evidence="2 3" key="1">
    <citation type="submission" date="2017-06" db="EMBL/GenBank/DDBJ databases">
        <authorList>
            <person name="Kim H.J."/>
            <person name="Triplett B.A."/>
        </authorList>
    </citation>
    <scope>NUCLEOTIDE SEQUENCE [LARGE SCALE GENOMIC DNA]</scope>
    <source>
        <strain evidence="2 3">CGMCC 4.5593</strain>
    </source>
</reference>
<dbReference type="AlphaFoldDB" id="A0A239KI12"/>
<evidence type="ECO:0000256" key="1">
    <source>
        <dbReference type="SAM" id="MobiDB-lite"/>
    </source>
</evidence>
<feature type="compositionally biased region" description="Low complexity" evidence="1">
    <location>
        <begin position="66"/>
        <end position="76"/>
    </location>
</feature>
<protein>
    <recommendedName>
        <fullName evidence="4">Lipoprotein</fullName>
    </recommendedName>
</protein>
<feature type="compositionally biased region" description="Low complexity" evidence="1">
    <location>
        <begin position="41"/>
        <end position="54"/>
    </location>
</feature>
<evidence type="ECO:0000313" key="3">
    <source>
        <dbReference type="Proteomes" id="UP000198362"/>
    </source>
</evidence>
<proteinExistence type="predicted"/>